<proteinExistence type="predicted"/>
<sequence length="150" mass="17178">MRCKRCNKTITEQTVRIYGGRCVPCHRKRLSQRFPRIFPEMLSFIRFTLTIPINLASLLVYLIPLWLAPLPFTRREVSAIIEPVYGSEAALEYFKGLRSGFVNKPVHTGPCFSDPLFFSLGVDDGYKIKCDLSQWPRGVQNRATKPIDLA</sequence>
<evidence type="ECO:0000313" key="3">
    <source>
        <dbReference type="Proteomes" id="UP000190774"/>
    </source>
</evidence>
<dbReference type="EMBL" id="FUYE01000010">
    <property type="protein sequence ID" value="SKB00308.1"/>
    <property type="molecule type" value="Genomic_DNA"/>
</dbReference>
<keyword evidence="3" id="KW-1185">Reference proteome</keyword>
<organism evidence="2 3">
    <name type="scientific">Prosthecobacter debontii</name>
    <dbReference type="NCBI Taxonomy" id="48467"/>
    <lineage>
        <taxon>Bacteria</taxon>
        <taxon>Pseudomonadati</taxon>
        <taxon>Verrucomicrobiota</taxon>
        <taxon>Verrucomicrobiia</taxon>
        <taxon>Verrucomicrobiales</taxon>
        <taxon>Verrucomicrobiaceae</taxon>
        <taxon>Prosthecobacter</taxon>
    </lineage>
</organism>
<keyword evidence="1" id="KW-1133">Transmembrane helix</keyword>
<accession>A0A1T4YFH0</accession>
<evidence type="ECO:0000313" key="2">
    <source>
        <dbReference type="EMBL" id="SKB00308.1"/>
    </source>
</evidence>
<dbReference type="Proteomes" id="UP000190774">
    <property type="component" value="Unassembled WGS sequence"/>
</dbReference>
<feature type="transmembrane region" description="Helical" evidence="1">
    <location>
        <begin position="44"/>
        <end position="67"/>
    </location>
</feature>
<reference evidence="3" key="1">
    <citation type="submission" date="2017-02" db="EMBL/GenBank/DDBJ databases">
        <authorList>
            <person name="Varghese N."/>
            <person name="Submissions S."/>
        </authorList>
    </citation>
    <scope>NUCLEOTIDE SEQUENCE [LARGE SCALE GENOMIC DNA]</scope>
    <source>
        <strain evidence="3">ATCC 700200</strain>
    </source>
</reference>
<evidence type="ECO:0000256" key="1">
    <source>
        <dbReference type="SAM" id="Phobius"/>
    </source>
</evidence>
<gene>
    <name evidence="2" type="ORF">SAMN02745166_03117</name>
</gene>
<name>A0A1T4YFH0_9BACT</name>
<keyword evidence="1" id="KW-0472">Membrane</keyword>
<keyword evidence="1" id="KW-0812">Transmembrane</keyword>
<dbReference type="AlphaFoldDB" id="A0A1T4YFH0"/>
<protein>
    <submittedName>
        <fullName evidence="2">Uncharacterized protein</fullName>
    </submittedName>
</protein>